<evidence type="ECO:0000256" key="7">
    <source>
        <dbReference type="ARBA" id="ARBA00022692"/>
    </source>
</evidence>
<keyword evidence="8 15" id="KW-1133">Transmembrane helix</keyword>
<evidence type="ECO:0000256" key="9">
    <source>
        <dbReference type="ARBA" id="ARBA00023098"/>
    </source>
</evidence>
<sequence>MINVPNILTIFRFFLVPTYLIVYFSDAPSKLYWSVAIILLAGITDVVDGYLARRYNLITEIGSLLDPLADKLMIIAVFLSLLITHKISLWAAFAVFLRDISMILYSTLFHLKGKKTIPANVMGKLTTVLFYVALFALLFSVTGAQTFLWFVIGLSYLTTLIYFVLIRSANKNDSP</sequence>
<dbReference type="Gene3D" id="1.20.120.1760">
    <property type="match status" value="1"/>
</dbReference>
<evidence type="ECO:0000256" key="5">
    <source>
        <dbReference type="ARBA" id="ARBA00022516"/>
    </source>
</evidence>
<evidence type="ECO:0000256" key="10">
    <source>
        <dbReference type="ARBA" id="ARBA00023136"/>
    </source>
</evidence>
<gene>
    <name evidence="16" type="primary">pgsA</name>
    <name evidence="16" type="ORF">GSM42_03750</name>
</gene>
<dbReference type="PROSITE" id="PS00379">
    <property type="entry name" value="CDP_ALCOHOL_P_TRANSF"/>
    <property type="match status" value="1"/>
</dbReference>
<comment type="similarity">
    <text evidence="4 14">Belongs to the CDP-alcohol phosphatidyltransferase class-I family.</text>
</comment>
<dbReference type="InterPro" id="IPR000462">
    <property type="entry name" value="CDP-OH_P_trans"/>
</dbReference>
<dbReference type="PIRSF" id="PIRSF000847">
    <property type="entry name" value="Phos_ph_gly_syn"/>
    <property type="match status" value="1"/>
</dbReference>
<dbReference type="Proteomes" id="UP000430692">
    <property type="component" value="Unassembled WGS sequence"/>
</dbReference>
<feature type="transmembrane region" description="Helical" evidence="15">
    <location>
        <begin position="147"/>
        <end position="166"/>
    </location>
</feature>
<evidence type="ECO:0000256" key="11">
    <source>
        <dbReference type="ARBA" id="ARBA00023209"/>
    </source>
</evidence>
<evidence type="ECO:0000256" key="15">
    <source>
        <dbReference type="SAM" id="Phobius"/>
    </source>
</evidence>
<reference evidence="16 17" key="1">
    <citation type="submission" date="2019-12" db="EMBL/GenBank/DDBJ databases">
        <title>Whole-genome analyses of novel actinobacteria.</title>
        <authorList>
            <person name="Sahin N."/>
            <person name="Saygin H."/>
        </authorList>
    </citation>
    <scope>NUCLEOTIDE SEQUENCE [LARGE SCALE GENOMIC DNA]</scope>
    <source>
        <strain evidence="16 17">KC615</strain>
    </source>
</reference>
<dbReference type="PANTHER" id="PTHR14269">
    <property type="entry name" value="CDP-DIACYLGLYCEROL--GLYCEROL-3-PHOSPHATE 3-PHOSPHATIDYLTRANSFERASE-RELATED"/>
    <property type="match status" value="1"/>
</dbReference>
<dbReference type="EMBL" id="WUUL01000002">
    <property type="protein sequence ID" value="MXQ52859.1"/>
    <property type="molecule type" value="Genomic_DNA"/>
</dbReference>
<dbReference type="RefSeq" id="WP_160800179.1">
    <property type="nucleotide sequence ID" value="NZ_WUUL01000002.1"/>
</dbReference>
<accession>A0A6I4VMI0</accession>
<evidence type="ECO:0000256" key="12">
    <source>
        <dbReference type="ARBA" id="ARBA00023264"/>
    </source>
</evidence>
<keyword evidence="10 15" id="KW-0472">Membrane</keyword>
<dbReference type="InterPro" id="IPR004570">
    <property type="entry name" value="Phosphatidylglycerol_P_synth"/>
</dbReference>
<dbReference type="AlphaFoldDB" id="A0A6I4VMI0"/>
<keyword evidence="5" id="KW-0444">Lipid biosynthesis</keyword>
<comment type="function">
    <text evidence="1">This protein catalyzes the committed step to the synthesis of the acidic phospholipids.</text>
</comment>
<dbReference type="PANTHER" id="PTHR14269:SF11">
    <property type="entry name" value="CDP-DIACYLGLYCEROL--GLYCEROL-3-PHOSPHATE 3-PHOSPHATIDYLTRANSFERASE"/>
    <property type="match status" value="1"/>
</dbReference>
<dbReference type="InterPro" id="IPR048254">
    <property type="entry name" value="CDP_ALCOHOL_P_TRANSF_CS"/>
</dbReference>
<keyword evidence="12" id="KW-1208">Phospholipid metabolism</keyword>
<keyword evidence="17" id="KW-1185">Reference proteome</keyword>
<dbReference type="EC" id="2.7.8.5" evidence="13"/>
<evidence type="ECO:0000256" key="8">
    <source>
        <dbReference type="ARBA" id="ARBA00022989"/>
    </source>
</evidence>
<evidence type="ECO:0000313" key="16">
    <source>
        <dbReference type="EMBL" id="MXQ52859.1"/>
    </source>
</evidence>
<dbReference type="InterPro" id="IPR043130">
    <property type="entry name" value="CDP-OH_PTrfase_TM_dom"/>
</dbReference>
<name>A0A6I4VMI0_9BACL</name>
<dbReference type="GO" id="GO:0016020">
    <property type="term" value="C:membrane"/>
    <property type="evidence" value="ECO:0007669"/>
    <property type="project" value="UniProtKB-SubCell"/>
</dbReference>
<keyword evidence="11" id="KW-0594">Phospholipid biosynthesis</keyword>
<evidence type="ECO:0000256" key="13">
    <source>
        <dbReference type="NCBIfam" id="TIGR00560"/>
    </source>
</evidence>
<evidence type="ECO:0000256" key="2">
    <source>
        <dbReference type="ARBA" id="ARBA00004141"/>
    </source>
</evidence>
<dbReference type="Pfam" id="PF01066">
    <property type="entry name" value="CDP-OH_P_transf"/>
    <property type="match status" value="1"/>
</dbReference>
<evidence type="ECO:0000256" key="1">
    <source>
        <dbReference type="ARBA" id="ARBA00003973"/>
    </source>
</evidence>
<evidence type="ECO:0000256" key="14">
    <source>
        <dbReference type="RuleBase" id="RU003750"/>
    </source>
</evidence>
<dbReference type="GO" id="GO:0006655">
    <property type="term" value="P:phosphatidylglycerol biosynthetic process"/>
    <property type="evidence" value="ECO:0007669"/>
    <property type="project" value="UniProtKB-UniPathway"/>
</dbReference>
<evidence type="ECO:0000256" key="6">
    <source>
        <dbReference type="ARBA" id="ARBA00022679"/>
    </source>
</evidence>
<keyword evidence="7 15" id="KW-0812">Transmembrane</keyword>
<proteinExistence type="inferred from homology"/>
<feature type="transmembrane region" description="Helical" evidence="15">
    <location>
        <begin position="7"/>
        <end position="25"/>
    </location>
</feature>
<comment type="caution">
    <text evidence="16">The sequence shown here is derived from an EMBL/GenBank/DDBJ whole genome shotgun (WGS) entry which is preliminary data.</text>
</comment>
<comment type="pathway">
    <text evidence="3">Lipid metabolism.</text>
</comment>
<comment type="subcellular location">
    <subcellularLocation>
        <location evidence="2">Membrane</location>
        <topology evidence="2">Multi-pass membrane protein</topology>
    </subcellularLocation>
</comment>
<dbReference type="GO" id="GO:0008444">
    <property type="term" value="F:CDP-diacylglycerol-glycerol-3-phosphate 3-phosphatidyltransferase activity"/>
    <property type="evidence" value="ECO:0007669"/>
    <property type="project" value="UniProtKB-UniRule"/>
</dbReference>
<organism evidence="16 17">
    <name type="scientific">Shimazuella alba</name>
    <dbReference type="NCBI Taxonomy" id="2690964"/>
    <lineage>
        <taxon>Bacteria</taxon>
        <taxon>Bacillati</taxon>
        <taxon>Bacillota</taxon>
        <taxon>Bacilli</taxon>
        <taxon>Bacillales</taxon>
        <taxon>Thermoactinomycetaceae</taxon>
        <taxon>Shimazuella</taxon>
    </lineage>
</organism>
<feature type="transmembrane region" description="Helical" evidence="15">
    <location>
        <begin position="121"/>
        <end position="141"/>
    </location>
</feature>
<protein>
    <recommendedName>
        <fullName evidence="13">CDP-diacylglycerol--glycerol-3-phosphate 3-phosphatidyltransferase</fullName>
        <ecNumber evidence="13">2.7.8.5</ecNumber>
    </recommendedName>
</protein>
<evidence type="ECO:0000313" key="17">
    <source>
        <dbReference type="Proteomes" id="UP000430692"/>
    </source>
</evidence>
<evidence type="ECO:0000256" key="3">
    <source>
        <dbReference type="ARBA" id="ARBA00005189"/>
    </source>
</evidence>
<dbReference type="UniPathway" id="UPA00084">
    <property type="reaction ID" value="UER00503"/>
</dbReference>
<keyword evidence="9" id="KW-0443">Lipid metabolism</keyword>
<keyword evidence="6 14" id="KW-0808">Transferase</keyword>
<dbReference type="NCBIfam" id="TIGR00560">
    <property type="entry name" value="pgsA"/>
    <property type="match status" value="1"/>
</dbReference>
<dbReference type="InterPro" id="IPR050324">
    <property type="entry name" value="CDP-alcohol_PTase-I"/>
</dbReference>
<evidence type="ECO:0000256" key="4">
    <source>
        <dbReference type="ARBA" id="ARBA00010441"/>
    </source>
</evidence>